<keyword evidence="5 6" id="KW-0804">Transcription</keyword>
<keyword evidence="2 6" id="KW-0805">Transcription regulation</keyword>
<feature type="domain" description="RNA polymerase sigma factor 70 region 4 type 2" evidence="8">
    <location>
        <begin position="97"/>
        <end position="148"/>
    </location>
</feature>
<evidence type="ECO:0000256" key="2">
    <source>
        <dbReference type="ARBA" id="ARBA00023015"/>
    </source>
</evidence>
<name>A0A935CDP2_9MICO</name>
<dbReference type="InterPro" id="IPR039425">
    <property type="entry name" value="RNA_pol_sigma-70-like"/>
</dbReference>
<evidence type="ECO:0000256" key="3">
    <source>
        <dbReference type="ARBA" id="ARBA00023082"/>
    </source>
</evidence>
<dbReference type="InterPro" id="IPR007627">
    <property type="entry name" value="RNA_pol_sigma70_r2"/>
</dbReference>
<proteinExistence type="inferred from homology"/>
<evidence type="ECO:0000256" key="5">
    <source>
        <dbReference type="ARBA" id="ARBA00023163"/>
    </source>
</evidence>
<dbReference type="InterPro" id="IPR013249">
    <property type="entry name" value="RNA_pol_sigma70_r4_t2"/>
</dbReference>
<dbReference type="InterPro" id="IPR000838">
    <property type="entry name" value="RNA_pol_sigma70_ECF_CS"/>
</dbReference>
<dbReference type="PANTHER" id="PTHR43133:SF25">
    <property type="entry name" value="RNA POLYMERASE SIGMA FACTOR RFAY-RELATED"/>
    <property type="match status" value="1"/>
</dbReference>
<evidence type="ECO:0000259" key="8">
    <source>
        <dbReference type="Pfam" id="PF08281"/>
    </source>
</evidence>
<comment type="caution">
    <text evidence="9">The sequence shown here is derived from an EMBL/GenBank/DDBJ whole genome shotgun (WGS) entry which is preliminary data.</text>
</comment>
<dbReference type="Gene3D" id="1.10.1740.10">
    <property type="match status" value="1"/>
</dbReference>
<evidence type="ECO:0000313" key="10">
    <source>
        <dbReference type="Proteomes" id="UP000718281"/>
    </source>
</evidence>
<dbReference type="Pfam" id="PF04542">
    <property type="entry name" value="Sigma70_r2"/>
    <property type="match status" value="1"/>
</dbReference>
<dbReference type="Proteomes" id="UP000718281">
    <property type="component" value="Unassembled WGS sequence"/>
</dbReference>
<reference evidence="9 10" key="1">
    <citation type="submission" date="2020-10" db="EMBL/GenBank/DDBJ databases">
        <title>Connecting structure to function with the recovery of over 1000 high-quality activated sludge metagenome-assembled genomes encoding full-length rRNA genes using long-read sequencing.</title>
        <authorList>
            <person name="Singleton C.M."/>
            <person name="Petriglieri F."/>
            <person name="Kristensen J.M."/>
            <person name="Kirkegaard R.H."/>
            <person name="Michaelsen T.Y."/>
            <person name="Andersen M.H."/>
            <person name="Karst S.M."/>
            <person name="Dueholm M.S."/>
            <person name="Nielsen P.H."/>
            <person name="Albertsen M."/>
        </authorList>
    </citation>
    <scope>NUCLEOTIDE SEQUENCE [LARGE SCALE GENOMIC DNA]</scope>
    <source>
        <strain evidence="9">AalE_18-Q3-R2-46_BAT3C.188</strain>
    </source>
</reference>
<sequence length="157" mass="16992">MPDAAAFGAWVAPHLPALSRYAHRLVPAAAADDVVQEALVRAWSRRATYDPARGSAAPWLLAIVADQARRHRTRGPRPTTLLADDALTAGPTEPDVDLERAVARLPHRQRQAVDLYYFVGLDIASVAQTMGCAPGTVQATLHQARARLRELLGDSDD</sequence>
<dbReference type="CDD" id="cd06171">
    <property type="entry name" value="Sigma70_r4"/>
    <property type="match status" value="1"/>
</dbReference>
<dbReference type="InterPro" id="IPR014284">
    <property type="entry name" value="RNA_pol_sigma-70_dom"/>
</dbReference>
<comment type="similarity">
    <text evidence="1 6">Belongs to the sigma-70 factor family. ECF subfamily.</text>
</comment>
<accession>A0A935CDP2</accession>
<feature type="domain" description="RNA polymerase sigma-70 region 2" evidence="7">
    <location>
        <begin position="11"/>
        <end position="74"/>
    </location>
</feature>
<dbReference type="PROSITE" id="PS01063">
    <property type="entry name" value="SIGMA70_ECF"/>
    <property type="match status" value="1"/>
</dbReference>
<evidence type="ECO:0000256" key="4">
    <source>
        <dbReference type="ARBA" id="ARBA00023125"/>
    </source>
</evidence>
<evidence type="ECO:0000313" key="9">
    <source>
        <dbReference type="EMBL" id="MBK6300947.1"/>
    </source>
</evidence>
<keyword evidence="4 6" id="KW-0238">DNA-binding</keyword>
<dbReference type="EMBL" id="JADIXZ010000004">
    <property type="protein sequence ID" value="MBK6300947.1"/>
    <property type="molecule type" value="Genomic_DNA"/>
</dbReference>
<dbReference type="SUPFAM" id="SSF88659">
    <property type="entry name" value="Sigma3 and sigma4 domains of RNA polymerase sigma factors"/>
    <property type="match status" value="1"/>
</dbReference>
<gene>
    <name evidence="9" type="ORF">IPF40_07810</name>
</gene>
<dbReference type="NCBIfam" id="TIGR02937">
    <property type="entry name" value="sigma70-ECF"/>
    <property type="match status" value="1"/>
</dbReference>
<evidence type="ECO:0000259" key="7">
    <source>
        <dbReference type="Pfam" id="PF04542"/>
    </source>
</evidence>
<dbReference type="SUPFAM" id="SSF88946">
    <property type="entry name" value="Sigma2 domain of RNA polymerase sigma factors"/>
    <property type="match status" value="1"/>
</dbReference>
<dbReference type="Pfam" id="PF08281">
    <property type="entry name" value="Sigma70_r4_2"/>
    <property type="match status" value="1"/>
</dbReference>
<dbReference type="Gene3D" id="1.10.10.10">
    <property type="entry name" value="Winged helix-like DNA-binding domain superfamily/Winged helix DNA-binding domain"/>
    <property type="match status" value="1"/>
</dbReference>
<dbReference type="GO" id="GO:0006352">
    <property type="term" value="P:DNA-templated transcription initiation"/>
    <property type="evidence" value="ECO:0007669"/>
    <property type="project" value="InterPro"/>
</dbReference>
<dbReference type="InterPro" id="IPR013325">
    <property type="entry name" value="RNA_pol_sigma_r2"/>
</dbReference>
<keyword evidence="3 6" id="KW-0731">Sigma factor</keyword>
<dbReference type="InterPro" id="IPR013324">
    <property type="entry name" value="RNA_pol_sigma_r3/r4-like"/>
</dbReference>
<dbReference type="AlphaFoldDB" id="A0A935CDP2"/>
<dbReference type="GO" id="GO:0006950">
    <property type="term" value="P:response to stress"/>
    <property type="evidence" value="ECO:0007669"/>
    <property type="project" value="UniProtKB-ARBA"/>
</dbReference>
<dbReference type="PANTHER" id="PTHR43133">
    <property type="entry name" value="RNA POLYMERASE ECF-TYPE SIGMA FACTO"/>
    <property type="match status" value="1"/>
</dbReference>
<evidence type="ECO:0000256" key="6">
    <source>
        <dbReference type="RuleBase" id="RU000716"/>
    </source>
</evidence>
<evidence type="ECO:0000256" key="1">
    <source>
        <dbReference type="ARBA" id="ARBA00010641"/>
    </source>
</evidence>
<organism evidence="9 10">
    <name type="scientific">Candidatus Phosphoribacter hodrii</name>
    <dbReference type="NCBI Taxonomy" id="2953743"/>
    <lineage>
        <taxon>Bacteria</taxon>
        <taxon>Bacillati</taxon>
        <taxon>Actinomycetota</taxon>
        <taxon>Actinomycetes</taxon>
        <taxon>Micrococcales</taxon>
        <taxon>Dermatophilaceae</taxon>
        <taxon>Candidatus Phosphoribacter</taxon>
    </lineage>
</organism>
<dbReference type="InterPro" id="IPR036388">
    <property type="entry name" value="WH-like_DNA-bd_sf"/>
</dbReference>
<dbReference type="GO" id="GO:0016987">
    <property type="term" value="F:sigma factor activity"/>
    <property type="evidence" value="ECO:0007669"/>
    <property type="project" value="UniProtKB-KW"/>
</dbReference>
<protein>
    <recommendedName>
        <fullName evidence="6">RNA polymerase sigma factor</fullName>
    </recommendedName>
</protein>
<dbReference type="GO" id="GO:0003677">
    <property type="term" value="F:DNA binding"/>
    <property type="evidence" value="ECO:0007669"/>
    <property type="project" value="UniProtKB-KW"/>
</dbReference>